<dbReference type="GO" id="GO:0005886">
    <property type="term" value="C:plasma membrane"/>
    <property type="evidence" value="ECO:0007669"/>
    <property type="project" value="TreeGrafter"/>
</dbReference>
<dbReference type="InterPro" id="IPR007844">
    <property type="entry name" value="AsmA"/>
</dbReference>
<sequence>MKPRQRPWKWLLLGLAVFLLVGFVVVPRLIGTSSDLRDRVAAALSAWTGATVTLTEPLTVRYFPPLSLRGGFVLTNATKLPWVSSIAARDVKMSLNLSDLLMGRVKIEALRLGRPTITLKADAPPTAPVDQTAEALVTNGLTAAPIGVVRIRHGTVRTASGERVARDLDARFDASDGTGSLTALGSVTFRGETVRFAINSGKISESEEGQSAPVTLTLTSAPVTAKFSGTARFADGFGLDGDMRAEMGDARHFLNWVGMDLPEGESLKNLTAEGPVHWAGTTLIFDDGAFSLDGNAAVGLLAITTGMRPRVEGTLAFERLVLDPYLGTGDTAAIGEPLFDWALLKHFDADLRLSAADIEASSLELGSGGLTITAKNGAISSEVGELDLCGGQMAGRVGLDLSGPRIKASFAGNLSDVAIETCLKPFALDIPVKGTGGMKADVSTGGRTVDELIRGLAGDLKMTAQDGAVPIDFPQLIAGSAVDGPGWSRETVTPFDSLNADCRLSAGHIWCQVFTMQTPRGVVSGSGGVDVGKQTLDWDFLIANPVAPLNASQLVMETPPRVTIRGPLTQPLIQRANRPALGDGSTQSRPGTVPVSPH</sequence>
<accession>A0A1E3W6U9</accession>
<keyword evidence="4" id="KW-1185">Reference proteome</keyword>
<dbReference type="GO" id="GO:0090313">
    <property type="term" value="P:regulation of protein targeting to membrane"/>
    <property type="evidence" value="ECO:0007669"/>
    <property type="project" value="TreeGrafter"/>
</dbReference>
<dbReference type="Pfam" id="PF05170">
    <property type="entry name" value="AsmA"/>
    <property type="match status" value="1"/>
</dbReference>
<organism evidence="3 4">
    <name type="scientific">Methyloceanibacter superfactus</name>
    <dbReference type="NCBI Taxonomy" id="1774969"/>
    <lineage>
        <taxon>Bacteria</taxon>
        <taxon>Pseudomonadati</taxon>
        <taxon>Pseudomonadota</taxon>
        <taxon>Alphaproteobacteria</taxon>
        <taxon>Hyphomicrobiales</taxon>
        <taxon>Hyphomicrobiaceae</taxon>
        <taxon>Methyloceanibacter</taxon>
    </lineage>
</organism>
<dbReference type="OrthoDB" id="5439561at2"/>
<dbReference type="EMBL" id="LPWF01000005">
    <property type="protein sequence ID" value="ODS01565.1"/>
    <property type="molecule type" value="Genomic_DNA"/>
</dbReference>
<reference evidence="3 4" key="1">
    <citation type="journal article" date="2016" name="Environ. Microbiol.">
        <title>New Methyloceanibacter diversity from North Sea sediments includes methanotroph containing solely the soluble methane monooxygenase.</title>
        <authorList>
            <person name="Vekeman B."/>
            <person name="Kerckhof F.M."/>
            <person name="Cremers G."/>
            <person name="de Vos P."/>
            <person name="Vandamme P."/>
            <person name="Boon N."/>
            <person name="Op den Camp H.J."/>
            <person name="Heylen K."/>
        </authorList>
    </citation>
    <scope>NUCLEOTIDE SEQUENCE [LARGE SCALE GENOMIC DNA]</scope>
    <source>
        <strain evidence="3 4">R-67175</strain>
    </source>
</reference>
<feature type="domain" description="AsmA" evidence="2">
    <location>
        <begin position="339"/>
        <end position="509"/>
    </location>
</feature>
<dbReference type="STRING" id="1774969.AUC69_06245"/>
<dbReference type="Proteomes" id="UP000094472">
    <property type="component" value="Unassembled WGS sequence"/>
</dbReference>
<gene>
    <name evidence="3" type="ORF">AUC69_06245</name>
</gene>
<evidence type="ECO:0000256" key="1">
    <source>
        <dbReference type="SAM" id="MobiDB-lite"/>
    </source>
</evidence>
<comment type="caution">
    <text evidence="3">The sequence shown here is derived from an EMBL/GenBank/DDBJ whole genome shotgun (WGS) entry which is preliminary data.</text>
</comment>
<name>A0A1E3W6U9_9HYPH</name>
<evidence type="ECO:0000259" key="2">
    <source>
        <dbReference type="Pfam" id="PF05170"/>
    </source>
</evidence>
<dbReference type="RefSeq" id="WP_069440722.1">
    <property type="nucleotide sequence ID" value="NZ_LPWF01000005.1"/>
</dbReference>
<protein>
    <recommendedName>
        <fullName evidence="2">AsmA domain-containing protein</fullName>
    </recommendedName>
</protein>
<feature type="region of interest" description="Disordered" evidence="1">
    <location>
        <begin position="575"/>
        <end position="598"/>
    </location>
</feature>
<dbReference type="PANTHER" id="PTHR30441">
    <property type="entry name" value="DUF748 DOMAIN-CONTAINING PROTEIN"/>
    <property type="match status" value="1"/>
</dbReference>
<dbReference type="AlphaFoldDB" id="A0A1E3W6U9"/>
<dbReference type="InterPro" id="IPR052894">
    <property type="entry name" value="AsmA-related"/>
</dbReference>
<dbReference type="PANTHER" id="PTHR30441:SF4">
    <property type="entry name" value="PROTEIN ASMA"/>
    <property type="match status" value="1"/>
</dbReference>
<evidence type="ECO:0000313" key="4">
    <source>
        <dbReference type="Proteomes" id="UP000094472"/>
    </source>
</evidence>
<evidence type="ECO:0000313" key="3">
    <source>
        <dbReference type="EMBL" id="ODS01565.1"/>
    </source>
</evidence>
<proteinExistence type="predicted"/>